<dbReference type="InterPro" id="IPR014337">
    <property type="entry name" value="Ectoine_EhuB"/>
</dbReference>
<dbReference type="AlphaFoldDB" id="A0A3M9WZH3"/>
<keyword evidence="1 2" id="KW-0732">Signal</keyword>
<organism evidence="4 5">
    <name type="scientific">Mesorhizobium japonicum</name>
    <dbReference type="NCBI Taxonomy" id="2066070"/>
    <lineage>
        <taxon>Bacteria</taxon>
        <taxon>Pseudomonadati</taxon>
        <taxon>Pseudomonadota</taxon>
        <taxon>Alphaproteobacteria</taxon>
        <taxon>Hyphomicrobiales</taxon>
        <taxon>Phyllobacteriaceae</taxon>
        <taxon>Mesorhizobium</taxon>
    </lineage>
</organism>
<feature type="chain" id="PRO_5018121416" evidence="2">
    <location>
        <begin position="31"/>
        <end position="285"/>
    </location>
</feature>
<gene>
    <name evidence="4" type="primary">ehuB</name>
    <name evidence="4" type="ORF">DNR46_36165</name>
</gene>
<dbReference type="Proteomes" id="UP000275436">
    <property type="component" value="Unassembled WGS sequence"/>
</dbReference>
<accession>A0A3M9WZH3</accession>
<dbReference type="RefSeq" id="WP_123170670.1">
    <property type="nucleotide sequence ID" value="NZ_QKOD01000027.1"/>
</dbReference>
<name>A0A3M9WZH3_9HYPH</name>
<dbReference type="SUPFAM" id="SSF53850">
    <property type="entry name" value="Periplasmic binding protein-like II"/>
    <property type="match status" value="1"/>
</dbReference>
<reference evidence="4 5" key="1">
    <citation type="journal article" date="2018" name="Mol. Plant Microbe Interact.">
        <title>Taxonomically Different Co-Microsymbionts of a Relict Legume, Oxytropis popoviana, Have Complementary Sets of Symbiotic Genes and Together Increase the Efficiency of Plant Nodulation.</title>
        <authorList>
            <person name="Safronova V."/>
            <person name="Belimov A."/>
            <person name="Sazanova A."/>
            <person name="Chirak E."/>
            <person name="Verkhozina A."/>
            <person name="Kuznetsova I."/>
            <person name="Andronov E."/>
            <person name="Puhalsky J."/>
            <person name="Tikhonovich I."/>
        </authorList>
    </citation>
    <scope>NUCLEOTIDE SEQUENCE [LARGE SCALE GENOMIC DNA]</scope>
    <source>
        <strain evidence="4 5">Opo-235</strain>
    </source>
</reference>
<dbReference type="SMART" id="SM00062">
    <property type="entry name" value="PBPb"/>
    <property type="match status" value="1"/>
</dbReference>
<comment type="caution">
    <text evidence="4">The sequence shown here is derived from an EMBL/GenBank/DDBJ whole genome shotgun (WGS) entry which is preliminary data.</text>
</comment>
<dbReference type="GO" id="GO:0033294">
    <property type="term" value="F:ectoine binding"/>
    <property type="evidence" value="ECO:0007669"/>
    <property type="project" value="InterPro"/>
</dbReference>
<feature type="signal peptide" evidence="2">
    <location>
        <begin position="1"/>
        <end position="30"/>
    </location>
</feature>
<protein>
    <submittedName>
        <fullName evidence="4">Ectoine/hydroxyectoine ABC transporter substrate-binding protein EhuB</fullName>
    </submittedName>
</protein>
<dbReference type="PANTHER" id="PTHR35936:SF17">
    <property type="entry name" value="ARGININE-BINDING EXTRACELLULAR PROTEIN ARTP"/>
    <property type="match status" value="1"/>
</dbReference>
<dbReference type="EMBL" id="QKOD01000027">
    <property type="protein sequence ID" value="RNJ41075.1"/>
    <property type="molecule type" value="Genomic_DNA"/>
</dbReference>
<dbReference type="Pfam" id="PF00497">
    <property type="entry name" value="SBP_bac_3"/>
    <property type="match status" value="1"/>
</dbReference>
<evidence type="ECO:0000313" key="5">
    <source>
        <dbReference type="Proteomes" id="UP000275436"/>
    </source>
</evidence>
<evidence type="ECO:0000313" key="4">
    <source>
        <dbReference type="EMBL" id="RNJ41075.1"/>
    </source>
</evidence>
<dbReference type="InterPro" id="IPR001638">
    <property type="entry name" value="Solute-binding_3/MltF_N"/>
</dbReference>
<dbReference type="PANTHER" id="PTHR35936">
    <property type="entry name" value="MEMBRANE-BOUND LYTIC MUREIN TRANSGLYCOSYLASE F"/>
    <property type="match status" value="1"/>
</dbReference>
<dbReference type="GO" id="GO:0051470">
    <property type="term" value="P:ectoine transmembrane transport"/>
    <property type="evidence" value="ECO:0007669"/>
    <property type="project" value="InterPro"/>
</dbReference>
<evidence type="ECO:0000256" key="1">
    <source>
        <dbReference type="ARBA" id="ARBA00022729"/>
    </source>
</evidence>
<sequence>MILKSSLLALTHIAAIALLSVAALASAASADSLKDIRERGYVTLGIADAPPWSMMKSDGTITGAAPDVAIAVLKKMGITDIRATIVDYGAMIPGLAANRFDVVAAGLIMSPQRCAAVSYSEPDVCDTQGFLVKKGNPTGITSYADLAANSKITVAACGGCMAEKNMLAAGVNRANIVAVDDEQSAVKMVQAGRVDAYVYPSLSLAALLAKANDPSIEMVGPVKDEPASCAGAAFRKADTEFRDAYDVAFKDLKSSGEFDRILSNYGVTSTLAKSVKREQLCQGPN</sequence>
<proteinExistence type="predicted"/>
<dbReference type="NCBIfam" id="TIGR02995">
    <property type="entry name" value="ectoine_ehuB"/>
    <property type="match status" value="1"/>
</dbReference>
<feature type="domain" description="Solute-binding protein family 3/N-terminal" evidence="3">
    <location>
        <begin position="41"/>
        <end position="269"/>
    </location>
</feature>
<evidence type="ECO:0000256" key="2">
    <source>
        <dbReference type="SAM" id="SignalP"/>
    </source>
</evidence>
<dbReference type="Gene3D" id="3.40.190.10">
    <property type="entry name" value="Periplasmic binding protein-like II"/>
    <property type="match status" value="2"/>
</dbReference>
<evidence type="ECO:0000259" key="3">
    <source>
        <dbReference type="SMART" id="SM00062"/>
    </source>
</evidence>